<evidence type="ECO:0000256" key="1">
    <source>
        <dbReference type="SAM" id="Phobius"/>
    </source>
</evidence>
<dbReference type="Proteomes" id="UP000236291">
    <property type="component" value="Unassembled WGS sequence"/>
</dbReference>
<feature type="domain" description="PGG" evidence="2">
    <location>
        <begin position="43"/>
        <end position="140"/>
    </location>
</feature>
<gene>
    <name evidence="3" type="ORF">L195_g033486</name>
</gene>
<dbReference type="InterPro" id="IPR026961">
    <property type="entry name" value="PGG_dom"/>
</dbReference>
<proteinExistence type="predicted"/>
<sequence length="160" mass="17941">MNNEVENVGGSTEIPTNEESMKGWEKVLLEKVWSWLTHKDKDEWLKDMRGNLSLVATVIATITFQMALNPPGGVRSVKDDGADNANDIACSDSSNVTLDLCPGEAVLAFIYSDDYNKFLRWNTICFVASLSVLLLLYQWLPQILSGVQLRIFKESVFMFG</sequence>
<reference evidence="3 4" key="1">
    <citation type="journal article" date="2014" name="Am. J. Bot.">
        <title>Genome assembly and annotation for red clover (Trifolium pratense; Fabaceae).</title>
        <authorList>
            <person name="Istvanek J."/>
            <person name="Jaros M."/>
            <person name="Krenek A."/>
            <person name="Repkova J."/>
        </authorList>
    </citation>
    <scope>NUCLEOTIDE SEQUENCE [LARGE SCALE GENOMIC DNA]</scope>
    <source>
        <strain evidence="4">cv. Tatra</strain>
        <tissue evidence="3">Young leaves</tissue>
    </source>
</reference>
<dbReference type="PANTHER" id="PTHR24177">
    <property type="entry name" value="CASKIN"/>
    <property type="match status" value="1"/>
</dbReference>
<organism evidence="3 4">
    <name type="scientific">Trifolium pratense</name>
    <name type="common">Red clover</name>
    <dbReference type="NCBI Taxonomy" id="57577"/>
    <lineage>
        <taxon>Eukaryota</taxon>
        <taxon>Viridiplantae</taxon>
        <taxon>Streptophyta</taxon>
        <taxon>Embryophyta</taxon>
        <taxon>Tracheophyta</taxon>
        <taxon>Spermatophyta</taxon>
        <taxon>Magnoliopsida</taxon>
        <taxon>eudicotyledons</taxon>
        <taxon>Gunneridae</taxon>
        <taxon>Pentapetalae</taxon>
        <taxon>rosids</taxon>
        <taxon>fabids</taxon>
        <taxon>Fabales</taxon>
        <taxon>Fabaceae</taxon>
        <taxon>Papilionoideae</taxon>
        <taxon>50 kb inversion clade</taxon>
        <taxon>NPAAA clade</taxon>
        <taxon>Hologalegina</taxon>
        <taxon>IRL clade</taxon>
        <taxon>Trifolieae</taxon>
        <taxon>Trifolium</taxon>
    </lineage>
</organism>
<evidence type="ECO:0000259" key="2">
    <source>
        <dbReference type="Pfam" id="PF13962"/>
    </source>
</evidence>
<protein>
    <recommendedName>
        <fullName evidence="2">PGG domain-containing protein</fullName>
    </recommendedName>
</protein>
<keyword evidence="1" id="KW-0472">Membrane</keyword>
<dbReference type="PANTHER" id="PTHR24177:SF423">
    <property type="entry name" value="PGG DOMAIN-CONTAINING PROTEIN-RELATED"/>
    <property type="match status" value="1"/>
</dbReference>
<evidence type="ECO:0000313" key="3">
    <source>
        <dbReference type="EMBL" id="PNX77518.1"/>
    </source>
</evidence>
<evidence type="ECO:0000313" key="4">
    <source>
        <dbReference type="Proteomes" id="UP000236291"/>
    </source>
</evidence>
<comment type="caution">
    <text evidence="3">The sequence shown here is derived from an EMBL/GenBank/DDBJ whole genome shotgun (WGS) entry which is preliminary data.</text>
</comment>
<keyword evidence="1" id="KW-1133">Transmembrane helix</keyword>
<dbReference type="STRING" id="57577.A0A2K3LG66"/>
<keyword evidence="1" id="KW-0812">Transmembrane</keyword>
<name>A0A2K3LG66_TRIPR</name>
<dbReference type="EMBL" id="ASHM01032494">
    <property type="protein sequence ID" value="PNX77518.1"/>
    <property type="molecule type" value="Genomic_DNA"/>
</dbReference>
<reference evidence="3 4" key="2">
    <citation type="journal article" date="2017" name="Front. Plant Sci.">
        <title>Gene Classification and Mining of Molecular Markers Useful in Red Clover (Trifolium pratense) Breeding.</title>
        <authorList>
            <person name="Istvanek J."/>
            <person name="Dluhosova J."/>
            <person name="Dluhos P."/>
            <person name="Patkova L."/>
            <person name="Nedelnik J."/>
            <person name="Repkova J."/>
        </authorList>
    </citation>
    <scope>NUCLEOTIDE SEQUENCE [LARGE SCALE GENOMIC DNA]</scope>
    <source>
        <strain evidence="4">cv. Tatra</strain>
        <tissue evidence="3">Young leaves</tissue>
    </source>
</reference>
<dbReference type="GO" id="GO:0016020">
    <property type="term" value="C:membrane"/>
    <property type="evidence" value="ECO:0007669"/>
    <property type="project" value="TreeGrafter"/>
</dbReference>
<feature type="transmembrane region" description="Helical" evidence="1">
    <location>
        <begin position="121"/>
        <end position="140"/>
    </location>
</feature>
<dbReference type="Pfam" id="PF13962">
    <property type="entry name" value="PGG"/>
    <property type="match status" value="1"/>
</dbReference>
<accession>A0A2K3LG66</accession>
<dbReference type="AlphaFoldDB" id="A0A2K3LG66"/>